<dbReference type="OrthoDB" id="2827920at2"/>
<evidence type="ECO:0000313" key="1">
    <source>
        <dbReference type="EMBL" id="RAP75062.1"/>
    </source>
</evidence>
<organism evidence="1 2">
    <name type="scientific">Paenibacillus montanisoli</name>
    <dbReference type="NCBI Taxonomy" id="2081970"/>
    <lineage>
        <taxon>Bacteria</taxon>
        <taxon>Bacillati</taxon>
        <taxon>Bacillota</taxon>
        <taxon>Bacilli</taxon>
        <taxon>Bacillales</taxon>
        <taxon>Paenibacillaceae</taxon>
        <taxon>Paenibacillus</taxon>
    </lineage>
</organism>
<reference evidence="1 2" key="1">
    <citation type="submission" date="2018-06" db="EMBL/GenBank/DDBJ databases">
        <title>Paenibacillus montanisoli sp. nov., isolated from mountain area soil.</title>
        <authorList>
            <person name="Wu M."/>
        </authorList>
    </citation>
    <scope>NUCLEOTIDE SEQUENCE [LARGE SCALE GENOMIC DNA]</scope>
    <source>
        <strain evidence="1 2">RA17</strain>
    </source>
</reference>
<keyword evidence="2" id="KW-1185">Reference proteome</keyword>
<dbReference type="Proteomes" id="UP000249260">
    <property type="component" value="Unassembled WGS sequence"/>
</dbReference>
<gene>
    <name evidence="1" type="ORF">DL346_16860</name>
</gene>
<name>A0A328TZ74_9BACL</name>
<evidence type="ECO:0000313" key="2">
    <source>
        <dbReference type="Proteomes" id="UP000249260"/>
    </source>
</evidence>
<dbReference type="AlphaFoldDB" id="A0A328TZ74"/>
<dbReference type="EMBL" id="QLUW01000003">
    <property type="protein sequence ID" value="RAP75062.1"/>
    <property type="molecule type" value="Genomic_DNA"/>
</dbReference>
<protein>
    <submittedName>
        <fullName evidence="1">Uncharacterized protein</fullName>
    </submittedName>
</protein>
<proteinExistence type="predicted"/>
<accession>A0A328TZ74</accession>
<comment type="caution">
    <text evidence="1">The sequence shown here is derived from an EMBL/GenBank/DDBJ whole genome shotgun (WGS) entry which is preliminary data.</text>
</comment>
<sequence length="273" mass="30267">MEMKQLVESIIRELVGKLQEEKAAKEPRVLYLFNDSTAHEAYADHFILLRKNGIHYDRMFLDGVTSAWLGMHKVESSGSGRVIAQDDSAPAPIEIPLAYDGLVIPEISLDDAGRIALGMKGTVVSELAFAALVTGKFVVVGDDSPGLTRADRRTLKALELPEPYRKLFRYYKSEMQMYGVYFAPSKELATWVADRFGMKAGEEKDDARDPAGFETGTGIERFEGKLLTAEWVRERTRSGRIACIEAGKGTIVSPLAKDMLREQGIEVRMTDGG</sequence>